<comment type="caution">
    <text evidence="1">The sequence shown here is derived from an EMBL/GenBank/DDBJ whole genome shotgun (WGS) entry which is preliminary data.</text>
</comment>
<dbReference type="Pfam" id="PF07311">
    <property type="entry name" value="Dodecin"/>
    <property type="match status" value="1"/>
</dbReference>
<dbReference type="PANTHER" id="PTHR39324">
    <property type="entry name" value="CALCIUM DODECIN"/>
    <property type="match status" value="1"/>
</dbReference>
<dbReference type="AlphaFoldDB" id="A0A845UYK6"/>
<dbReference type="InterPro" id="IPR050049">
    <property type="entry name" value="Dodecin_bact"/>
</dbReference>
<dbReference type="Gene3D" id="3.30.1660.10">
    <property type="entry name" value="Flavin-binding protein dodecin"/>
    <property type="match status" value="1"/>
</dbReference>
<dbReference type="InterPro" id="IPR025543">
    <property type="entry name" value="Dodecin-like"/>
</dbReference>
<organism evidence="1 2">
    <name type="scientific">Wenzhouxiangella limi</name>
    <dbReference type="NCBI Taxonomy" id="2707351"/>
    <lineage>
        <taxon>Bacteria</taxon>
        <taxon>Pseudomonadati</taxon>
        <taxon>Pseudomonadota</taxon>
        <taxon>Gammaproteobacteria</taxon>
        <taxon>Chromatiales</taxon>
        <taxon>Wenzhouxiangellaceae</taxon>
        <taxon>Wenzhouxiangella</taxon>
    </lineage>
</organism>
<dbReference type="PANTHER" id="PTHR39324:SF1">
    <property type="entry name" value="CALCIUM DODECIN"/>
    <property type="match status" value="1"/>
</dbReference>
<reference evidence="1 2" key="1">
    <citation type="submission" date="2020-02" db="EMBL/GenBank/DDBJ databases">
        <authorList>
            <person name="Zhang X.-Y."/>
        </authorList>
    </citation>
    <scope>NUCLEOTIDE SEQUENCE [LARGE SCALE GENOMIC DNA]</scope>
    <source>
        <strain evidence="1 2">C33</strain>
    </source>
</reference>
<dbReference type="InterPro" id="IPR009923">
    <property type="entry name" value="Dodecin"/>
</dbReference>
<proteinExistence type="predicted"/>
<name>A0A845UYK6_9GAMM</name>
<protein>
    <submittedName>
        <fullName evidence="1">Dodecin domain-containing protein</fullName>
    </submittedName>
</protein>
<dbReference type="EMBL" id="JAAGSC010000040">
    <property type="protein sequence ID" value="NDY95584.1"/>
    <property type="molecule type" value="Genomic_DNA"/>
</dbReference>
<evidence type="ECO:0000313" key="1">
    <source>
        <dbReference type="EMBL" id="NDY95584.1"/>
    </source>
</evidence>
<sequence length="69" mass="7848">MSDHVYKQIRLTGSSTESSDDAVRRAVTKASESLKNLRWFEVLETRGHIEDGGIQHWQVTIEVGFTLDD</sequence>
<dbReference type="SUPFAM" id="SSF89807">
    <property type="entry name" value="Dodecin-like"/>
    <property type="match status" value="1"/>
</dbReference>
<dbReference type="InterPro" id="IPR036694">
    <property type="entry name" value="Dodecin-like_sf"/>
</dbReference>
<accession>A0A845UYK6</accession>
<evidence type="ECO:0000313" key="2">
    <source>
        <dbReference type="Proteomes" id="UP000484885"/>
    </source>
</evidence>
<keyword evidence="2" id="KW-1185">Reference proteome</keyword>
<dbReference type="Proteomes" id="UP000484885">
    <property type="component" value="Unassembled WGS sequence"/>
</dbReference>
<dbReference type="NCBIfam" id="NF043052">
    <property type="entry name" value="DodecBact"/>
    <property type="match status" value="1"/>
</dbReference>
<gene>
    <name evidence="1" type="ORF">G3I74_07585</name>
</gene>
<dbReference type="RefSeq" id="WP_164210985.1">
    <property type="nucleotide sequence ID" value="NZ_JAAGSC010000040.1"/>
</dbReference>